<accession>A0A6L9MES1</accession>
<proteinExistence type="inferred from homology"/>
<evidence type="ECO:0000256" key="1">
    <source>
        <dbReference type="ARBA" id="ARBA00004417"/>
    </source>
</evidence>
<dbReference type="GO" id="GO:0005524">
    <property type="term" value="F:ATP binding"/>
    <property type="evidence" value="ECO:0007669"/>
    <property type="project" value="UniProtKB-KW"/>
</dbReference>
<evidence type="ECO:0000256" key="4">
    <source>
        <dbReference type="ARBA" id="ARBA00022741"/>
    </source>
</evidence>
<name>A0A6L9MES1_9HYPH</name>
<dbReference type="CDD" id="cd03257">
    <property type="entry name" value="ABC_NikE_OppD_transporters"/>
    <property type="match status" value="2"/>
</dbReference>
<sequence>MAAAPAPGPLLSVENLSVAFHQGGNTNLAVDDVSFSIDRGETLALVGESGSGKSVSALSILKLLPYPSASHPGGAVMFDGENLIDDDEDDLRRVRGNRISMIFQEPMSSLNPLHTIERQVGEVLKVHRGMRDRAARERTLELMHQVGIREPEKRLGAYPHQLSGGQRQRVMIAMALANEPDLLIADEPTTALDVTVQAQILELLKVQQQKRHMAMLFITHDLGIVRRIADRVCVMYRGKIVEHGPTAQIFADPQHDYTKHLLAAEPKGRPPAANANAPLVMEAKDLKVWFPIKTGFFRKTTDHVKAVDGVDIAVRAGQTVGVVGESGSGKTTLGLALCRMISSKGEIRFDGERIDERSFKAMKPLRERIQIVFQDPFGSLSPRMTIADIVAEGLGIHERSLDADGRDARVVQALNEVGLDPATRFRYPHEFSGGQRQRVAIARAMVLNPGFVMLDEPTSALDMSVQAQVVDLLRDLQKRHNLAYLFISHDLKVVRALANEVIVMRNGLVVERGPADEIFDRPQTDYTKALMAAAFDLAAAPTGIVSE</sequence>
<keyword evidence="3" id="KW-0813">Transport</keyword>
<dbReference type="InterPro" id="IPR050319">
    <property type="entry name" value="ABC_transp_ATP-bind"/>
</dbReference>
<dbReference type="AlphaFoldDB" id="A0A6L9MES1"/>
<protein>
    <submittedName>
        <fullName evidence="7">Dipeptide ABC transporter ATP-binding protein</fullName>
    </submittedName>
</protein>
<dbReference type="NCBIfam" id="NF008453">
    <property type="entry name" value="PRK11308.1"/>
    <property type="match status" value="2"/>
</dbReference>
<dbReference type="InterPro" id="IPR003593">
    <property type="entry name" value="AAA+_ATPase"/>
</dbReference>
<gene>
    <name evidence="7" type="ORF">GTW51_05925</name>
</gene>
<dbReference type="PROSITE" id="PS00211">
    <property type="entry name" value="ABC_TRANSPORTER_1"/>
    <property type="match status" value="2"/>
</dbReference>
<dbReference type="InterPro" id="IPR013563">
    <property type="entry name" value="Oligopep_ABC_C"/>
</dbReference>
<reference evidence="7 8" key="1">
    <citation type="submission" date="2020-01" db="EMBL/GenBank/DDBJ databases">
        <title>Genomes of bacteria type strains.</title>
        <authorList>
            <person name="Chen J."/>
            <person name="Zhu S."/>
            <person name="Chen J."/>
        </authorList>
    </citation>
    <scope>NUCLEOTIDE SEQUENCE [LARGE SCALE GENOMIC DNA]</scope>
    <source>
        <strain evidence="7 8">KCTC 52919</strain>
    </source>
</reference>
<dbReference type="InterPro" id="IPR027417">
    <property type="entry name" value="P-loop_NTPase"/>
</dbReference>
<comment type="caution">
    <text evidence="7">The sequence shown here is derived from an EMBL/GenBank/DDBJ whole genome shotgun (WGS) entry which is preliminary data.</text>
</comment>
<comment type="subcellular location">
    <subcellularLocation>
        <location evidence="1">Cell inner membrane</location>
        <topology evidence="1">Peripheral membrane protein</topology>
    </subcellularLocation>
</comment>
<dbReference type="SUPFAM" id="SSF52540">
    <property type="entry name" value="P-loop containing nucleoside triphosphate hydrolases"/>
    <property type="match status" value="2"/>
</dbReference>
<comment type="similarity">
    <text evidence="2">Belongs to the ABC transporter superfamily.</text>
</comment>
<dbReference type="PANTHER" id="PTHR43776:SF7">
    <property type="entry name" value="D,D-DIPEPTIDE TRANSPORT ATP-BINDING PROTEIN DDPF-RELATED"/>
    <property type="match status" value="1"/>
</dbReference>
<evidence type="ECO:0000256" key="3">
    <source>
        <dbReference type="ARBA" id="ARBA00022448"/>
    </source>
</evidence>
<dbReference type="GO" id="GO:0055085">
    <property type="term" value="P:transmembrane transport"/>
    <property type="evidence" value="ECO:0007669"/>
    <property type="project" value="UniProtKB-ARBA"/>
</dbReference>
<dbReference type="Pfam" id="PF08352">
    <property type="entry name" value="oligo_HPY"/>
    <property type="match status" value="2"/>
</dbReference>
<keyword evidence="4" id="KW-0547">Nucleotide-binding</keyword>
<dbReference type="SMART" id="SM00382">
    <property type="entry name" value="AAA"/>
    <property type="match status" value="2"/>
</dbReference>
<evidence type="ECO:0000256" key="2">
    <source>
        <dbReference type="ARBA" id="ARBA00005417"/>
    </source>
</evidence>
<organism evidence="7 8">
    <name type="scientific">Aurantimonas aggregata</name>
    <dbReference type="NCBI Taxonomy" id="2047720"/>
    <lineage>
        <taxon>Bacteria</taxon>
        <taxon>Pseudomonadati</taxon>
        <taxon>Pseudomonadota</taxon>
        <taxon>Alphaproteobacteria</taxon>
        <taxon>Hyphomicrobiales</taxon>
        <taxon>Aurantimonadaceae</taxon>
        <taxon>Aurantimonas</taxon>
    </lineage>
</organism>
<dbReference type="NCBIfam" id="NF007739">
    <property type="entry name" value="PRK10419.1"/>
    <property type="match status" value="2"/>
</dbReference>
<dbReference type="GO" id="GO:0016887">
    <property type="term" value="F:ATP hydrolysis activity"/>
    <property type="evidence" value="ECO:0007669"/>
    <property type="project" value="InterPro"/>
</dbReference>
<dbReference type="EMBL" id="JAAAMJ010000002">
    <property type="protein sequence ID" value="NDV86237.1"/>
    <property type="molecule type" value="Genomic_DNA"/>
</dbReference>
<evidence type="ECO:0000259" key="6">
    <source>
        <dbReference type="PROSITE" id="PS50893"/>
    </source>
</evidence>
<dbReference type="Gene3D" id="3.40.50.300">
    <property type="entry name" value="P-loop containing nucleotide triphosphate hydrolases"/>
    <property type="match status" value="2"/>
</dbReference>
<evidence type="ECO:0000256" key="5">
    <source>
        <dbReference type="ARBA" id="ARBA00022840"/>
    </source>
</evidence>
<feature type="domain" description="ABC transporter" evidence="6">
    <location>
        <begin position="292"/>
        <end position="531"/>
    </location>
</feature>
<evidence type="ECO:0000313" key="7">
    <source>
        <dbReference type="EMBL" id="NDV86237.1"/>
    </source>
</evidence>
<keyword evidence="5 7" id="KW-0067">ATP-binding</keyword>
<dbReference type="Proteomes" id="UP000476332">
    <property type="component" value="Unassembled WGS sequence"/>
</dbReference>
<dbReference type="GO" id="GO:0015833">
    <property type="term" value="P:peptide transport"/>
    <property type="evidence" value="ECO:0007669"/>
    <property type="project" value="InterPro"/>
</dbReference>
<feature type="domain" description="ABC transporter" evidence="6">
    <location>
        <begin position="11"/>
        <end position="262"/>
    </location>
</feature>
<keyword evidence="8" id="KW-1185">Reference proteome</keyword>
<dbReference type="PANTHER" id="PTHR43776">
    <property type="entry name" value="TRANSPORT ATP-BINDING PROTEIN"/>
    <property type="match status" value="1"/>
</dbReference>
<dbReference type="InterPro" id="IPR017871">
    <property type="entry name" value="ABC_transporter-like_CS"/>
</dbReference>
<dbReference type="GO" id="GO:0005886">
    <property type="term" value="C:plasma membrane"/>
    <property type="evidence" value="ECO:0007669"/>
    <property type="project" value="UniProtKB-SubCell"/>
</dbReference>
<dbReference type="FunFam" id="3.40.50.300:FF:000016">
    <property type="entry name" value="Oligopeptide ABC transporter ATP-binding component"/>
    <property type="match status" value="2"/>
</dbReference>
<dbReference type="InterPro" id="IPR003439">
    <property type="entry name" value="ABC_transporter-like_ATP-bd"/>
</dbReference>
<dbReference type="PROSITE" id="PS50893">
    <property type="entry name" value="ABC_TRANSPORTER_2"/>
    <property type="match status" value="2"/>
</dbReference>
<dbReference type="Pfam" id="PF00005">
    <property type="entry name" value="ABC_tran"/>
    <property type="match status" value="2"/>
</dbReference>
<evidence type="ECO:0000313" key="8">
    <source>
        <dbReference type="Proteomes" id="UP000476332"/>
    </source>
</evidence>